<comment type="caution">
    <text evidence="1">The sequence shown here is derived from an EMBL/GenBank/DDBJ whole genome shotgun (WGS) entry which is preliminary data.</text>
</comment>
<accession>A0AAV4NAG5</accession>
<name>A0AAV4NAG5_CAEEX</name>
<keyword evidence="2" id="KW-1185">Reference proteome</keyword>
<reference evidence="1 2" key="1">
    <citation type="submission" date="2021-06" db="EMBL/GenBank/DDBJ databases">
        <title>Caerostris extrusa draft genome.</title>
        <authorList>
            <person name="Kono N."/>
            <person name="Arakawa K."/>
        </authorList>
    </citation>
    <scope>NUCLEOTIDE SEQUENCE [LARGE SCALE GENOMIC DNA]</scope>
</reference>
<dbReference type="EMBL" id="BPLR01020715">
    <property type="protein sequence ID" value="GIX81802.1"/>
    <property type="molecule type" value="Genomic_DNA"/>
</dbReference>
<organism evidence="1 2">
    <name type="scientific">Caerostris extrusa</name>
    <name type="common">Bark spider</name>
    <name type="synonym">Caerostris bankana</name>
    <dbReference type="NCBI Taxonomy" id="172846"/>
    <lineage>
        <taxon>Eukaryota</taxon>
        <taxon>Metazoa</taxon>
        <taxon>Ecdysozoa</taxon>
        <taxon>Arthropoda</taxon>
        <taxon>Chelicerata</taxon>
        <taxon>Arachnida</taxon>
        <taxon>Araneae</taxon>
        <taxon>Araneomorphae</taxon>
        <taxon>Entelegynae</taxon>
        <taxon>Araneoidea</taxon>
        <taxon>Araneidae</taxon>
        <taxon>Caerostris</taxon>
    </lineage>
</organism>
<gene>
    <name evidence="1" type="ORF">CEXT_134101</name>
</gene>
<evidence type="ECO:0000313" key="1">
    <source>
        <dbReference type="EMBL" id="GIX81802.1"/>
    </source>
</evidence>
<evidence type="ECO:0000313" key="2">
    <source>
        <dbReference type="Proteomes" id="UP001054945"/>
    </source>
</evidence>
<proteinExistence type="predicted"/>
<evidence type="ECO:0008006" key="3">
    <source>
        <dbReference type="Google" id="ProtNLM"/>
    </source>
</evidence>
<protein>
    <recommendedName>
        <fullName evidence="3">LAGLIDADG homing endonuclease</fullName>
    </recommendedName>
</protein>
<dbReference type="Proteomes" id="UP001054945">
    <property type="component" value="Unassembled WGS sequence"/>
</dbReference>
<sequence>MDTKHTPPRAKRKRKIFSFVKGIQKQLPNNSARIHPQLTTSEADSGIFRKFLKLHPQSRLEEIKRDGGKIKGNSRYIWKLKGHNHNVTRNLSIKLGGGNRCLGPRPMRNIFDILIY</sequence>
<dbReference type="AlphaFoldDB" id="A0AAV4NAG5"/>